<proteinExistence type="predicted"/>
<sequence>MRRALALLLTLTLGSQAQALSCIAPDPIRDFKEAHASKDRWSAVVGRLDFDESRLPVVPLDQQAEPKAPTELRAQMVGEFLGPEGFVQPFQGNVTLRVSCYLSWCGGAQSGGRYLAFLRHEGGKRIVQAEPCGQWLYRDPAPALLDAVHACFAGGPCAEGGQF</sequence>
<evidence type="ECO:0000313" key="3">
    <source>
        <dbReference type="Proteomes" id="UP000596387"/>
    </source>
</evidence>
<accession>A0ABX7F493</accession>
<feature type="chain" id="PRO_5047112978" evidence="1">
    <location>
        <begin position="20"/>
        <end position="163"/>
    </location>
</feature>
<dbReference type="Proteomes" id="UP000596387">
    <property type="component" value="Chromosome"/>
</dbReference>
<gene>
    <name evidence="2" type="ORF">GQA70_01585</name>
</gene>
<organism evidence="2 3">
    <name type="scientific">Ponticoccus alexandrii</name>
    <dbReference type="NCBI Taxonomy" id="1943633"/>
    <lineage>
        <taxon>Bacteria</taxon>
        <taxon>Pseudomonadati</taxon>
        <taxon>Pseudomonadota</taxon>
        <taxon>Alphaproteobacteria</taxon>
        <taxon>Rhodobacterales</taxon>
        <taxon>Roseobacteraceae</taxon>
        <taxon>Ponticoccus</taxon>
    </lineage>
</organism>
<protein>
    <submittedName>
        <fullName evidence="2">Uncharacterized protein</fullName>
    </submittedName>
</protein>
<name>A0ABX7F493_9RHOB</name>
<dbReference type="EMBL" id="CP047166">
    <property type="protein sequence ID" value="QRF65117.1"/>
    <property type="molecule type" value="Genomic_DNA"/>
</dbReference>
<reference evidence="2 3" key="1">
    <citation type="submission" date="2019-12" db="EMBL/GenBank/DDBJ databases">
        <title>Complete Genome Sequence of a Quorum-Sensing Bacterium,Rhodobacteraceae bacterium C31, Isolated from a marine microalgae symbiotic bacteria.</title>
        <authorList>
            <person name="Zhang Y."/>
        </authorList>
    </citation>
    <scope>NUCLEOTIDE SEQUENCE [LARGE SCALE GENOMIC DNA]</scope>
    <source>
        <strain evidence="2 3">C31</strain>
    </source>
</reference>
<feature type="signal peptide" evidence="1">
    <location>
        <begin position="1"/>
        <end position="19"/>
    </location>
</feature>
<keyword evidence="3" id="KW-1185">Reference proteome</keyword>
<evidence type="ECO:0000256" key="1">
    <source>
        <dbReference type="SAM" id="SignalP"/>
    </source>
</evidence>
<evidence type="ECO:0000313" key="2">
    <source>
        <dbReference type="EMBL" id="QRF65117.1"/>
    </source>
</evidence>
<keyword evidence="1" id="KW-0732">Signal</keyword>
<dbReference type="RefSeq" id="WP_023848310.1">
    <property type="nucleotide sequence ID" value="NZ_CP047166.1"/>
</dbReference>